<comment type="similarity">
    <text evidence="7">Belongs to the drug/metabolite transporter (DMT) superfamily. Small multidrug resistance (SMR) (TC 2.A.7.1) family. Gdx/SugE subfamily.</text>
</comment>
<gene>
    <name evidence="11" type="ORF">BCL64_11052</name>
</gene>
<dbReference type="SUPFAM" id="SSF103481">
    <property type="entry name" value="Multidrug resistance efflux transporter EmrE"/>
    <property type="match status" value="1"/>
</dbReference>
<dbReference type="AlphaFoldDB" id="A0A2T0VL93"/>
<organism evidence="11 12">
    <name type="scientific">Halomonas ventosae</name>
    <dbReference type="NCBI Taxonomy" id="229007"/>
    <lineage>
        <taxon>Bacteria</taxon>
        <taxon>Pseudomonadati</taxon>
        <taxon>Pseudomonadota</taxon>
        <taxon>Gammaproteobacteria</taxon>
        <taxon>Oceanospirillales</taxon>
        <taxon>Halomonadaceae</taxon>
        <taxon>Halomonas</taxon>
    </lineage>
</organism>
<evidence type="ECO:0000256" key="9">
    <source>
        <dbReference type="RuleBase" id="RU003942"/>
    </source>
</evidence>
<reference evidence="11 12" key="1">
    <citation type="submission" date="2018-03" db="EMBL/GenBank/DDBJ databases">
        <title>Comparative analysis of microorganisms from saline springs in Andes Mountain Range, Colombia.</title>
        <authorList>
            <person name="Rubin E."/>
        </authorList>
    </citation>
    <scope>NUCLEOTIDE SEQUENCE [LARGE SCALE GENOMIC DNA]</scope>
    <source>
        <strain evidence="11 12">USBA 854</strain>
    </source>
</reference>
<sequence length="106" mass="10950">MNMAWIMLVVAGLLEVAWALGLKASQGFSRPLPSVLTVLAMLASFYLLAQAMRVLPVGTAYAIWVGIGAVGTVLLGILIYGDSATPLRLASLVLVLAGLVGLKLAG</sequence>
<evidence type="ECO:0000256" key="6">
    <source>
        <dbReference type="ARBA" id="ARBA00023136"/>
    </source>
</evidence>
<dbReference type="Gene3D" id="1.10.3730.20">
    <property type="match status" value="1"/>
</dbReference>
<feature type="transmembrane region" description="Helical" evidence="10">
    <location>
        <begin position="61"/>
        <end position="81"/>
    </location>
</feature>
<dbReference type="GO" id="GO:1990961">
    <property type="term" value="P:xenobiotic detoxification by transmembrane export across the plasma membrane"/>
    <property type="evidence" value="ECO:0007669"/>
    <property type="project" value="UniProtKB-ARBA"/>
</dbReference>
<dbReference type="InterPro" id="IPR000390">
    <property type="entry name" value="Small_drug/metabolite_transptr"/>
</dbReference>
<keyword evidence="6 10" id="KW-0472">Membrane</keyword>
<dbReference type="GO" id="GO:0022857">
    <property type="term" value="F:transmembrane transporter activity"/>
    <property type="evidence" value="ECO:0007669"/>
    <property type="project" value="InterPro"/>
</dbReference>
<dbReference type="NCBIfam" id="NF008512">
    <property type="entry name" value="PRK11431.1"/>
    <property type="match status" value="1"/>
</dbReference>
<evidence type="ECO:0000256" key="8">
    <source>
        <dbReference type="ARBA" id="ARBA00039168"/>
    </source>
</evidence>
<keyword evidence="12" id="KW-1185">Reference proteome</keyword>
<evidence type="ECO:0000256" key="7">
    <source>
        <dbReference type="ARBA" id="ARBA00038151"/>
    </source>
</evidence>
<comment type="subcellular location">
    <subcellularLocation>
        <location evidence="1 9">Cell membrane</location>
        <topology evidence="1 9">Multi-pass membrane protein</topology>
    </subcellularLocation>
</comment>
<accession>A0A2T0VL93</accession>
<name>A0A2T0VL93_9GAMM</name>
<dbReference type="GO" id="GO:0005886">
    <property type="term" value="C:plasma membrane"/>
    <property type="evidence" value="ECO:0007669"/>
    <property type="project" value="UniProtKB-SubCell"/>
</dbReference>
<keyword evidence="2" id="KW-0813">Transport</keyword>
<keyword evidence="5 10" id="KW-1133">Transmembrane helix</keyword>
<dbReference type="EMBL" id="PVTM01000010">
    <property type="protein sequence ID" value="PRY70952.1"/>
    <property type="molecule type" value="Genomic_DNA"/>
</dbReference>
<dbReference type="FunFam" id="1.10.3730.20:FF:000001">
    <property type="entry name" value="Quaternary ammonium compound resistance transporter SugE"/>
    <property type="match status" value="1"/>
</dbReference>
<dbReference type="InterPro" id="IPR045324">
    <property type="entry name" value="Small_multidrug_res"/>
</dbReference>
<feature type="transmembrane region" description="Helical" evidence="10">
    <location>
        <begin position="87"/>
        <end position="105"/>
    </location>
</feature>
<dbReference type="PANTHER" id="PTHR30561">
    <property type="entry name" value="SMR FAMILY PROTON-DEPENDENT DRUG EFFLUX TRANSPORTER SUGE"/>
    <property type="match status" value="1"/>
</dbReference>
<protein>
    <recommendedName>
        <fullName evidence="8">Guanidinium exporter</fullName>
    </recommendedName>
</protein>
<evidence type="ECO:0000313" key="12">
    <source>
        <dbReference type="Proteomes" id="UP000239896"/>
    </source>
</evidence>
<evidence type="ECO:0000256" key="3">
    <source>
        <dbReference type="ARBA" id="ARBA00022475"/>
    </source>
</evidence>
<dbReference type="Proteomes" id="UP000239896">
    <property type="component" value="Unassembled WGS sequence"/>
</dbReference>
<evidence type="ECO:0000256" key="5">
    <source>
        <dbReference type="ARBA" id="ARBA00022989"/>
    </source>
</evidence>
<evidence type="ECO:0000256" key="4">
    <source>
        <dbReference type="ARBA" id="ARBA00022692"/>
    </source>
</evidence>
<dbReference type="RefSeq" id="WP_106231237.1">
    <property type="nucleotide sequence ID" value="NZ_PVTM01000010.1"/>
</dbReference>
<dbReference type="Pfam" id="PF00893">
    <property type="entry name" value="Multi_Drug_Res"/>
    <property type="match status" value="1"/>
</dbReference>
<evidence type="ECO:0000256" key="1">
    <source>
        <dbReference type="ARBA" id="ARBA00004651"/>
    </source>
</evidence>
<keyword evidence="3" id="KW-1003">Cell membrane</keyword>
<comment type="caution">
    <text evidence="11">The sequence shown here is derived from an EMBL/GenBank/DDBJ whole genome shotgun (WGS) entry which is preliminary data.</text>
</comment>
<evidence type="ECO:0000313" key="11">
    <source>
        <dbReference type="EMBL" id="PRY70952.1"/>
    </source>
</evidence>
<dbReference type="PANTHER" id="PTHR30561:SF0">
    <property type="entry name" value="GUANIDINIUM EXPORTER"/>
    <property type="match status" value="1"/>
</dbReference>
<evidence type="ECO:0000256" key="2">
    <source>
        <dbReference type="ARBA" id="ARBA00022448"/>
    </source>
</evidence>
<dbReference type="InterPro" id="IPR037185">
    <property type="entry name" value="EmrE-like"/>
</dbReference>
<keyword evidence="4 9" id="KW-0812">Transmembrane</keyword>
<evidence type="ECO:0000256" key="10">
    <source>
        <dbReference type="SAM" id="Phobius"/>
    </source>
</evidence>
<feature type="transmembrane region" description="Helical" evidence="10">
    <location>
        <begin position="29"/>
        <end position="49"/>
    </location>
</feature>
<proteinExistence type="inferred from homology"/>